<dbReference type="EMBL" id="AACS02000010">
    <property type="protein sequence ID" value="EAU87432.1"/>
    <property type="molecule type" value="Genomic_DNA"/>
</dbReference>
<keyword evidence="1" id="KW-0732">Signal</keyword>
<dbReference type="AlphaFoldDB" id="A8NKH9"/>
<dbReference type="InParanoid" id="A8NKH9"/>
<proteinExistence type="predicted"/>
<dbReference type="GeneID" id="6010970"/>
<feature type="chain" id="PRO_5002724672" evidence="1">
    <location>
        <begin position="29"/>
        <end position="74"/>
    </location>
</feature>
<accession>A8NKH9</accession>
<protein>
    <submittedName>
        <fullName evidence="2">Uncharacterized protein</fullName>
    </submittedName>
</protein>
<evidence type="ECO:0000313" key="3">
    <source>
        <dbReference type="Proteomes" id="UP000001861"/>
    </source>
</evidence>
<name>A8NKH9_COPC7</name>
<feature type="signal peptide" evidence="1">
    <location>
        <begin position="1"/>
        <end position="28"/>
    </location>
</feature>
<dbReference type="RefSeq" id="XP_001834455.1">
    <property type="nucleotide sequence ID" value="XM_001834403.1"/>
</dbReference>
<dbReference type="Proteomes" id="UP000001861">
    <property type="component" value="Unassembled WGS sequence"/>
</dbReference>
<dbReference type="PROSITE" id="PS51257">
    <property type="entry name" value="PROKAR_LIPOPROTEIN"/>
    <property type="match status" value="1"/>
</dbReference>
<evidence type="ECO:0000256" key="1">
    <source>
        <dbReference type="SAM" id="SignalP"/>
    </source>
</evidence>
<keyword evidence="3" id="KW-1185">Reference proteome</keyword>
<organism evidence="2 3">
    <name type="scientific">Coprinopsis cinerea (strain Okayama-7 / 130 / ATCC MYA-4618 / FGSC 9003)</name>
    <name type="common">Inky cap fungus</name>
    <name type="synonym">Hormographiella aspergillata</name>
    <dbReference type="NCBI Taxonomy" id="240176"/>
    <lineage>
        <taxon>Eukaryota</taxon>
        <taxon>Fungi</taxon>
        <taxon>Dikarya</taxon>
        <taxon>Basidiomycota</taxon>
        <taxon>Agaricomycotina</taxon>
        <taxon>Agaricomycetes</taxon>
        <taxon>Agaricomycetidae</taxon>
        <taxon>Agaricales</taxon>
        <taxon>Agaricineae</taxon>
        <taxon>Psathyrellaceae</taxon>
        <taxon>Coprinopsis</taxon>
    </lineage>
</organism>
<reference evidence="2 3" key="1">
    <citation type="journal article" date="2010" name="Proc. Natl. Acad. Sci. U.S.A.">
        <title>Insights into evolution of multicellular fungi from the assembled chromosomes of the mushroom Coprinopsis cinerea (Coprinus cinereus).</title>
        <authorList>
            <person name="Stajich J.E."/>
            <person name="Wilke S.K."/>
            <person name="Ahren D."/>
            <person name="Au C.H."/>
            <person name="Birren B.W."/>
            <person name="Borodovsky M."/>
            <person name="Burns C."/>
            <person name="Canback B."/>
            <person name="Casselton L.A."/>
            <person name="Cheng C.K."/>
            <person name="Deng J."/>
            <person name="Dietrich F.S."/>
            <person name="Fargo D.C."/>
            <person name="Farman M.L."/>
            <person name="Gathman A.C."/>
            <person name="Goldberg J."/>
            <person name="Guigo R."/>
            <person name="Hoegger P.J."/>
            <person name="Hooker J.B."/>
            <person name="Huggins A."/>
            <person name="James T.Y."/>
            <person name="Kamada T."/>
            <person name="Kilaru S."/>
            <person name="Kodira C."/>
            <person name="Kues U."/>
            <person name="Kupfer D."/>
            <person name="Kwan H.S."/>
            <person name="Lomsadze A."/>
            <person name="Li W."/>
            <person name="Lilly W.W."/>
            <person name="Ma L.J."/>
            <person name="Mackey A.J."/>
            <person name="Manning G."/>
            <person name="Martin F."/>
            <person name="Muraguchi H."/>
            <person name="Natvig D.O."/>
            <person name="Palmerini H."/>
            <person name="Ramesh M.A."/>
            <person name="Rehmeyer C.J."/>
            <person name="Roe B.A."/>
            <person name="Shenoy N."/>
            <person name="Stanke M."/>
            <person name="Ter-Hovhannisyan V."/>
            <person name="Tunlid A."/>
            <person name="Velagapudi R."/>
            <person name="Vision T.J."/>
            <person name="Zeng Q."/>
            <person name="Zolan M.E."/>
            <person name="Pukkila P.J."/>
        </authorList>
    </citation>
    <scope>NUCLEOTIDE SEQUENCE [LARGE SCALE GENOMIC DNA]</scope>
    <source>
        <strain evidence="3">Okayama-7 / 130 / ATCC MYA-4618 / FGSC 9003</strain>
    </source>
</reference>
<sequence>MFASSNRIRVAACLAAIFACQWAVPVLASPTPVDATVAQHDPRLVGLINPSILVTPLLTVTITTVHIPTFTPIV</sequence>
<gene>
    <name evidence="2" type="ORF">CC1G_02191</name>
</gene>
<dbReference type="VEuPathDB" id="FungiDB:CC1G_02191"/>
<comment type="caution">
    <text evidence="2">The sequence shown here is derived from an EMBL/GenBank/DDBJ whole genome shotgun (WGS) entry which is preliminary data.</text>
</comment>
<dbReference type="KEGG" id="cci:CC1G_02191"/>
<evidence type="ECO:0000313" key="2">
    <source>
        <dbReference type="EMBL" id="EAU87432.1"/>
    </source>
</evidence>